<proteinExistence type="predicted"/>
<keyword evidence="2" id="KW-1185">Reference proteome</keyword>
<dbReference type="EMBL" id="JAQGEF010000038">
    <property type="protein sequence ID" value="MDA3616675.1"/>
    <property type="molecule type" value="Genomic_DNA"/>
</dbReference>
<reference evidence="1 2" key="1">
    <citation type="submission" date="2022-12" db="EMBL/GenBank/DDBJ databases">
        <title>Chitinophagaceae gen. sp. nov., a new member of the family Chitinophagaceae, isolated from soil in a chemical factory.</title>
        <authorList>
            <person name="Ke Z."/>
        </authorList>
    </citation>
    <scope>NUCLEOTIDE SEQUENCE [LARGE SCALE GENOMIC DNA]</scope>
    <source>
        <strain evidence="1 2">LY-5</strain>
    </source>
</reference>
<accession>A0ABT4UPB7</accession>
<dbReference type="Gene3D" id="3.30.70.100">
    <property type="match status" value="1"/>
</dbReference>
<dbReference type="InterPro" id="IPR036163">
    <property type="entry name" value="HMA_dom_sf"/>
</dbReference>
<evidence type="ECO:0008006" key="3">
    <source>
        <dbReference type="Google" id="ProtNLM"/>
    </source>
</evidence>
<dbReference type="SUPFAM" id="SSF55008">
    <property type="entry name" value="HMA, heavy metal-associated domain"/>
    <property type="match status" value="1"/>
</dbReference>
<protein>
    <recommendedName>
        <fullName evidence="3">HMA domain-containing protein</fullName>
    </recommendedName>
</protein>
<evidence type="ECO:0000313" key="2">
    <source>
        <dbReference type="Proteomes" id="UP001210231"/>
    </source>
</evidence>
<dbReference type="Proteomes" id="UP001210231">
    <property type="component" value="Unassembled WGS sequence"/>
</dbReference>
<organism evidence="1 2">
    <name type="scientific">Polluticaenibacter yanchengensis</name>
    <dbReference type="NCBI Taxonomy" id="3014562"/>
    <lineage>
        <taxon>Bacteria</taxon>
        <taxon>Pseudomonadati</taxon>
        <taxon>Bacteroidota</taxon>
        <taxon>Chitinophagia</taxon>
        <taxon>Chitinophagales</taxon>
        <taxon>Chitinophagaceae</taxon>
        <taxon>Polluticaenibacter</taxon>
    </lineage>
</organism>
<comment type="caution">
    <text evidence="1">The sequence shown here is derived from an EMBL/GenBank/DDBJ whole genome shotgun (WGS) entry which is preliminary data.</text>
</comment>
<name>A0ABT4UPB7_9BACT</name>
<gene>
    <name evidence="1" type="ORF">O3P16_17825</name>
</gene>
<sequence>MESGILKFKTDIKCESCVASVKPYLDKAVGSCLWDVDIINKDKILTVTSKSLTEQEIIEIVKKAGFRIELVNL</sequence>
<dbReference type="RefSeq" id="WP_407033005.1">
    <property type="nucleotide sequence ID" value="NZ_JAQGEF010000038.1"/>
</dbReference>
<evidence type="ECO:0000313" key="1">
    <source>
        <dbReference type="EMBL" id="MDA3616675.1"/>
    </source>
</evidence>